<evidence type="ECO:0000313" key="5">
    <source>
        <dbReference type="Proteomes" id="UP000574276"/>
    </source>
</evidence>
<dbReference type="GO" id="GO:0003824">
    <property type="term" value="F:catalytic activity"/>
    <property type="evidence" value="ECO:0007669"/>
    <property type="project" value="InterPro"/>
</dbReference>
<dbReference type="EMBL" id="JACEGA010000001">
    <property type="protein sequence ID" value="MBB2184248.1"/>
    <property type="molecule type" value="Genomic_DNA"/>
</dbReference>
<accession>A0A839K4F0</accession>
<dbReference type="PROSITE" id="PS51084">
    <property type="entry name" value="HIT_2"/>
    <property type="match status" value="1"/>
</dbReference>
<sequence>MECVFCHKEKLVTDIIYEDELVMAFMDMEPINEGHVLLVPKSHYLDVDEIPDELLSHLMIISKKIVSALKEIYKPNGYSIMQNGGEFNDVGHYHLHIFPRYIRDGFGWTYGKETKNVNSEIAKRIKDRIN</sequence>
<organism evidence="4 5">
    <name type="scientific">Variimorphobacter saccharofermentans</name>
    <dbReference type="NCBI Taxonomy" id="2755051"/>
    <lineage>
        <taxon>Bacteria</taxon>
        <taxon>Bacillati</taxon>
        <taxon>Bacillota</taxon>
        <taxon>Clostridia</taxon>
        <taxon>Lachnospirales</taxon>
        <taxon>Lachnospiraceae</taxon>
        <taxon>Variimorphobacter</taxon>
    </lineage>
</organism>
<evidence type="ECO:0000313" key="4">
    <source>
        <dbReference type="EMBL" id="MBB2184248.1"/>
    </source>
</evidence>
<evidence type="ECO:0000256" key="2">
    <source>
        <dbReference type="PROSITE-ProRule" id="PRU00464"/>
    </source>
</evidence>
<dbReference type="GO" id="GO:0009117">
    <property type="term" value="P:nucleotide metabolic process"/>
    <property type="evidence" value="ECO:0007669"/>
    <property type="project" value="TreeGrafter"/>
</dbReference>
<dbReference type="PANTHER" id="PTHR46648:SF1">
    <property type="entry name" value="ADENOSINE 5'-MONOPHOSPHORAMIDASE HNT1"/>
    <property type="match status" value="1"/>
</dbReference>
<dbReference type="PANTHER" id="PTHR46648">
    <property type="entry name" value="HIT FAMILY PROTEIN 1"/>
    <property type="match status" value="1"/>
</dbReference>
<feature type="active site" description="Tele-AMP-histidine intermediate" evidence="1">
    <location>
        <position position="96"/>
    </location>
</feature>
<dbReference type="Proteomes" id="UP000574276">
    <property type="component" value="Unassembled WGS sequence"/>
</dbReference>
<keyword evidence="5" id="KW-1185">Reference proteome</keyword>
<feature type="short sequence motif" description="Histidine triad motif" evidence="2">
    <location>
        <begin position="92"/>
        <end position="96"/>
    </location>
</feature>
<gene>
    <name evidence="4" type="ORF">H0486_15315</name>
</gene>
<proteinExistence type="predicted"/>
<evidence type="ECO:0000256" key="1">
    <source>
        <dbReference type="PIRSR" id="PIRSR601310-1"/>
    </source>
</evidence>
<comment type="caution">
    <text evidence="4">The sequence shown here is derived from an EMBL/GenBank/DDBJ whole genome shotgun (WGS) entry which is preliminary data.</text>
</comment>
<dbReference type="AlphaFoldDB" id="A0A839K4F0"/>
<dbReference type="InterPro" id="IPR011146">
    <property type="entry name" value="HIT-like"/>
</dbReference>
<dbReference type="SUPFAM" id="SSF54197">
    <property type="entry name" value="HIT-like"/>
    <property type="match status" value="1"/>
</dbReference>
<dbReference type="InterPro" id="IPR036265">
    <property type="entry name" value="HIT-like_sf"/>
</dbReference>
<feature type="domain" description="HIT" evidence="3">
    <location>
        <begin position="1"/>
        <end position="108"/>
    </location>
</feature>
<protein>
    <submittedName>
        <fullName evidence="4">HIT family protein</fullName>
    </submittedName>
</protein>
<dbReference type="Gene3D" id="3.30.428.10">
    <property type="entry name" value="HIT-like"/>
    <property type="match status" value="1"/>
</dbReference>
<dbReference type="RefSeq" id="WP_228353835.1">
    <property type="nucleotide sequence ID" value="NZ_JACEGA010000001.1"/>
</dbReference>
<dbReference type="Pfam" id="PF01230">
    <property type="entry name" value="HIT"/>
    <property type="match status" value="1"/>
</dbReference>
<evidence type="ECO:0000259" key="3">
    <source>
        <dbReference type="PROSITE" id="PS51084"/>
    </source>
</evidence>
<dbReference type="InterPro" id="IPR001310">
    <property type="entry name" value="Histidine_triad_HIT"/>
</dbReference>
<reference evidence="4 5" key="1">
    <citation type="submission" date="2020-07" db="EMBL/GenBank/DDBJ databases">
        <title>Characterization and genome sequencing of isolate MD1, a novel member within the family Lachnospiraceae.</title>
        <authorList>
            <person name="Rettenmaier R."/>
            <person name="Di Bello L."/>
            <person name="Zinser C."/>
            <person name="Scheitz K."/>
            <person name="Liebl W."/>
            <person name="Zverlov V."/>
        </authorList>
    </citation>
    <scope>NUCLEOTIDE SEQUENCE [LARGE SCALE GENOMIC DNA]</scope>
    <source>
        <strain evidence="4 5">MD1</strain>
    </source>
</reference>
<name>A0A839K4F0_9FIRM</name>
<dbReference type="PRINTS" id="PR00332">
    <property type="entry name" value="HISTRIAD"/>
</dbReference>